<dbReference type="Gene3D" id="1.20.1280.50">
    <property type="match status" value="1"/>
</dbReference>
<dbReference type="InterPro" id="IPR036047">
    <property type="entry name" value="F-box-like_dom_sf"/>
</dbReference>
<keyword evidence="3" id="KW-1185">Reference proteome</keyword>
<dbReference type="EMBL" id="JBBPBK010000011">
    <property type="protein sequence ID" value="KAK9274919.1"/>
    <property type="molecule type" value="Genomic_DNA"/>
</dbReference>
<feature type="domain" description="F-box" evidence="1">
    <location>
        <begin position="14"/>
        <end position="64"/>
    </location>
</feature>
<gene>
    <name evidence="2" type="ORF">L1049_022174</name>
</gene>
<dbReference type="InterPro" id="IPR001810">
    <property type="entry name" value="F-box_dom"/>
</dbReference>
<evidence type="ECO:0000313" key="2">
    <source>
        <dbReference type="EMBL" id="KAK9274919.1"/>
    </source>
</evidence>
<proteinExistence type="predicted"/>
<evidence type="ECO:0000313" key="3">
    <source>
        <dbReference type="Proteomes" id="UP001415857"/>
    </source>
</evidence>
<dbReference type="Pfam" id="PF00646">
    <property type="entry name" value="F-box"/>
    <property type="match status" value="1"/>
</dbReference>
<dbReference type="PROSITE" id="PS50181">
    <property type="entry name" value="FBOX"/>
    <property type="match status" value="1"/>
</dbReference>
<dbReference type="PANTHER" id="PTHR31111:SF136">
    <property type="entry name" value="F-BOX ASSOCIATED DOMAIN-CONTAINING PROTEIN"/>
    <property type="match status" value="1"/>
</dbReference>
<dbReference type="SMART" id="SM00256">
    <property type="entry name" value="FBOX"/>
    <property type="match status" value="1"/>
</dbReference>
<dbReference type="Pfam" id="PF08268">
    <property type="entry name" value="FBA_3"/>
    <property type="match status" value="1"/>
</dbReference>
<dbReference type="CDD" id="cd22157">
    <property type="entry name" value="F-box_AtFBW1-like"/>
    <property type="match status" value="1"/>
</dbReference>
<accession>A0AAP0RCF6</accession>
<comment type="caution">
    <text evidence="2">The sequence shown here is derived from an EMBL/GenBank/DDBJ whole genome shotgun (WGS) entry which is preliminary data.</text>
</comment>
<protein>
    <recommendedName>
        <fullName evidence="1">F-box domain-containing protein</fullName>
    </recommendedName>
</protein>
<name>A0AAP0RCF6_LIQFO</name>
<dbReference type="InterPro" id="IPR013187">
    <property type="entry name" value="F-box-assoc_dom_typ3"/>
</dbReference>
<dbReference type="NCBIfam" id="TIGR01640">
    <property type="entry name" value="F_box_assoc_1"/>
    <property type="match status" value="1"/>
</dbReference>
<dbReference type="SUPFAM" id="SSF81383">
    <property type="entry name" value="F-box domain"/>
    <property type="match status" value="1"/>
</dbReference>
<reference evidence="2 3" key="1">
    <citation type="journal article" date="2024" name="Plant J.">
        <title>Genome sequences and population genomics reveal climatic adaptation and genomic divergence between two closely related sweetgum species.</title>
        <authorList>
            <person name="Xu W.Q."/>
            <person name="Ren C.Q."/>
            <person name="Zhang X.Y."/>
            <person name="Comes H.P."/>
            <person name="Liu X.H."/>
            <person name="Li Y.G."/>
            <person name="Kettle C.J."/>
            <person name="Jalonen R."/>
            <person name="Gaisberger H."/>
            <person name="Ma Y.Z."/>
            <person name="Qiu Y.X."/>
        </authorList>
    </citation>
    <scope>NUCLEOTIDE SEQUENCE [LARGE SCALE GENOMIC DNA]</scope>
    <source>
        <strain evidence="2">Hangzhou</strain>
    </source>
</reference>
<dbReference type="AlphaFoldDB" id="A0AAP0RCF6"/>
<dbReference type="PANTHER" id="PTHR31111">
    <property type="entry name" value="BNAA05G37150D PROTEIN-RELATED"/>
    <property type="match status" value="1"/>
</dbReference>
<dbReference type="Proteomes" id="UP001415857">
    <property type="component" value="Unassembled WGS sequence"/>
</dbReference>
<organism evidence="2 3">
    <name type="scientific">Liquidambar formosana</name>
    <name type="common">Formosan gum</name>
    <dbReference type="NCBI Taxonomy" id="63359"/>
    <lineage>
        <taxon>Eukaryota</taxon>
        <taxon>Viridiplantae</taxon>
        <taxon>Streptophyta</taxon>
        <taxon>Embryophyta</taxon>
        <taxon>Tracheophyta</taxon>
        <taxon>Spermatophyta</taxon>
        <taxon>Magnoliopsida</taxon>
        <taxon>eudicotyledons</taxon>
        <taxon>Gunneridae</taxon>
        <taxon>Pentapetalae</taxon>
        <taxon>Saxifragales</taxon>
        <taxon>Altingiaceae</taxon>
        <taxon>Liquidambar</taxon>
    </lineage>
</organism>
<sequence>MEEEACINHQQTPCIGMDKLPLDVVFNIFSRLPIKSLLRSRCVSKHWRNIIEDHFLANLHLSRAVQEHTILALDHPTYKRKVTSLYLVKEDGNKNLKTSKNPIMELSNSNNCSLGGSCNGLLYFARPNERDGVILLNPLTGQSIMLPPATIPSPCPHMKKYGLGFDPSTNTYKIVRVFFRNHLDWKNYSLGVEVLTLGTNSWREIGEIPPSPMCGRPVSAYGALHWMVDPSFACDNLKSMIVSFDIGKEVFSLTPHPDFGSKTCDMFQLVDFRGFLAMADLSSDSCILIWVLKDYDKKEWVEEFRIQIRPPMGRADNCSYNVVGPWKNGEILLSSSEGYFCYNSKTDNLRYIHTGGPFTDTTTSEVFIYSHRGSLVSCSSFKQIDS</sequence>
<evidence type="ECO:0000259" key="1">
    <source>
        <dbReference type="PROSITE" id="PS50181"/>
    </source>
</evidence>
<dbReference type="InterPro" id="IPR017451">
    <property type="entry name" value="F-box-assoc_interact_dom"/>
</dbReference>